<dbReference type="AlphaFoldDB" id="A0A382A3K3"/>
<dbReference type="InterPro" id="IPR038696">
    <property type="entry name" value="IalB_sf"/>
</dbReference>
<name>A0A382A3K3_9ZZZZ</name>
<reference evidence="1" key="1">
    <citation type="submission" date="2018-05" db="EMBL/GenBank/DDBJ databases">
        <authorList>
            <person name="Lanie J.A."/>
            <person name="Ng W.-L."/>
            <person name="Kazmierczak K.M."/>
            <person name="Andrzejewski T.M."/>
            <person name="Davidsen T.M."/>
            <person name="Wayne K.J."/>
            <person name="Tettelin H."/>
            <person name="Glass J.I."/>
            <person name="Rusch D."/>
            <person name="Podicherti R."/>
            <person name="Tsui H.-C.T."/>
            <person name="Winkler M.E."/>
        </authorList>
    </citation>
    <scope>NUCLEOTIDE SEQUENCE</scope>
</reference>
<dbReference type="Pfam" id="PF06776">
    <property type="entry name" value="IalB"/>
    <property type="match status" value="1"/>
</dbReference>
<dbReference type="Gene3D" id="2.60.40.1880">
    <property type="entry name" value="Invasion associated locus B (IalB) protein"/>
    <property type="match status" value="1"/>
</dbReference>
<proteinExistence type="predicted"/>
<evidence type="ECO:0000313" key="1">
    <source>
        <dbReference type="EMBL" id="SVA95513.1"/>
    </source>
</evidence>
<dbReference type="InterPro" id="IPR010642">
    <property type="entry name" value="Invasion_prot_B"/>
</dbReference>
<sequence>MFHSLASAEEVKKIGKFKDWETIVLKNDSELVCFAQSKPVLQSPKNNPREARLFVTFRPNGKIIDEISITAGYEFNKKNSIIARSGKNKYKFDMSQDNFAWMADNKKEKKMIKTMKKGSRIMVTGYNQEGSQTIDHYSLLGFTKAYGSAKKNCS</sequence>
<accession>A0A382A3K3</accession>
<organism evidence="1">
    <name type="scientific">marine metagenome</name>
    <dbReference type="NCBI Taxonomy" id="408172"/>
    <lineage>
        <taxon>unclassified sequences</taxon>
        <taxon>metagenomes</taxon>
        <taxon>ecological metagenomes</taxon>
    </lineage>
</organism>
<dbReference type="EMBL" id="UINC01023576">
    <property type="protein sequence ID" value="SVA95513.1"/>
    <property type="molecule type" value="Genomic_DNA"/>
</dbReference>
<gene>
    <name evidence="1" type="ORF">METZ01_LOCUS148367</name>
</gene>
<protein>
    <submittedName>
        <fullName evidence="1">Uncharacterized protein</fullName>
    </submittedName>
</protein>